<sequence length="211" mass="24943">MKIKFHCSIFLILLGLQFNQLCAKDKFTTLLYVQDESFCAECISKLKNHFYKYPKNFETFVSTKSWVESYSISTDNNQQTYQVILKKPYIKKSEGLYFDSNLNLFHFPLQKKLPSFSFEEIFPKKNIKELNQIMNLQSSEYLLSISWKKMFGWELTYNFGAVLVGKKDFPKKIAKLEKILEKKCCDELNGVILDLRYDKGYVIKELDVKHN</sequence>
<keyword evidence="1" id="KW-0732">Signal</keyword>
<proteinExistence type="predicted"/>
<name>A0A937IFH0_9GAMM</name>
<evidence type="ECO:0008006" key="4">
    <source>
        <dbReference type="Google" id="ProtNLM"/>
    </source>
</evidence>
<dbReference type="Proteomes" id="UP000704935">
    <property type="component" value="Unassembled WGS sequence"/>
</dbReference>
<comment type="caution">
    <text evidence="2">The sequence shown here is derived from an EMBL/GenBank/DDBJ whole genome shotgun (WGS) entry which is preliminary data.</text>
</comment>
<reference evidence="2" key="1">
    <citation type="submission" date="2020-10" db="EMBL/GenBank/DDBJ databases">
        <title>Microbiome of the Black Sea water column analyzed by genome centric metagenomics.</title>
        <authorList>
            <person name="Cabello-Yeves P.J."/>
            <person name="Callieri C."/>
            <person name="Picazo A."/>
            <person name="Mehrshad M."/>
            <person name="Haro-Moreno J.M."/>
            <person name="Roda-Garcia J."/>
            <person name="Dzembekova N."/>
            <person name="Slabakova V."/>
            <person name="Slabakova N."/>
            <person name="Moncheva S."/>
            <person name="Rodriguez-Valera F."/>
        </authorList>
    </citation>
    <scope>NUCLEOTIDE SEQUENCE</scope>
    <source>
        <strain evidence="2">BS307-5m-G47</strain>
    </source>
</reference>
<feature type="chain" id="PRO_5038003959" description="POTRA domain-containing protein" evidence="1">
    <location>
        <begin position="24"/>
        <end position="211"/>
    </location>
</feature>
<protein>
    <recommendedName>
        <fullName evidence="4">POTRA domain-containing protein</fullName>
    </recommendedName>
</protein>
<accession>A0A937IFH0</accession>
<evidence type="ECO:0000313" key="2">
    <source>
        <dbReference type="EMBL" id="MBL6819634.1"/>
    </source>
</evidence>
<organism evidence="2 3">
    <name type="scientific">SAR86 cluster bacterium</name>
    <dbReference type="NCBI Taxonomy" id="2030880"/>
    <lineage>
        <taxon>Bacteria</taxon>
        <taxon>Pseudomonadati</taxon>
        <taxon>Pseudomonadota</taxon>
        <taxon>Gammaproteobacteria</taxon>
        <taxon>SAR86 cluster</taxon>
    </lineage>
</organism>
<evidence type="ECO:0000313" key="3">
    <source>
        <dbReference type="Proteomes" id="UP000704935"/>
    </source>
</evidence>
<dbReference type="AlphaFoldDB" id="A0A937IFH0"/>
<gene>
    <name evidence="2" type="ORF">ISQ61_00080</name>
</gene>
<feature type="signal peptide" evidence="1">
    <location>
        <begin position="1"/>
        <end position="23"/>
    </location>
</feature>
<dbReference type="EMBL" id="JADHQA010000001">
    <property type="protein sequence ID" value="MBL6819634.1"/>
    <property type="molecule type" value="Genomic_DNA"/>
</dbReference>
<evidence type="ECO:0000256" key="1">
    <source>
        <dbReference type="SAM" id="SignalP"/>
    </source>
</evidence>